<dbReference type="Pfam" id="PF01936">
    <property type="entry name" value="NYN"/>
    <property type="match status" value="1"/>
</dbReference>
<accession>A0A1W1EBG9</accession>
<evidence type="ECO:0000259" key="1">
    <source>
        <dbReference type="PROSITE" id="PS51644"/>
    </source>
</evidence>
<dbReference type="GO" id="GO:0004540">
    <property type="term" value="F:RNA nuclease activity"/>
    <property type="evidence" value="ECO:0007669"/>
    <property type="project" value="InterPro"/>
</dbReference>
<dbReference type="EMBL" id="FPKX01000005">
    <property type="protein sequence ID" value="SFZ97387.1"/>
    <property type="molecule type" value="Genomic_DNA"/>
</dbReference>
<evidence type="ECO:0000313" key="2">
    <source>
        <dbReference type="EMBL" id="SFZ97387.1"/>
    </source>
</evidence>
<protein>
    <recommendedName>
        <fullName evidence="1">HTH OST-type domain-containing protein</fullName>
    </recommendedName>
</protein>
<dbReference type="CDD" id="cd10146">
    <property type="entry name" value="LabA_like_C"/>
    <property type="match status" value="1"/>
</dbReference>
<dbReference type="InterPro" id="IPR041966">
    <property type="entry name" value="LOTUS-like"/>
</dbReference>
<name>A0A1W1EBG9_9ZZZZ</name>
<dbReference type="PROSITE" id="PS51644">
    <property type="entry name" value="HTH_OST"/>
    <property type="match status" value="1"/>
</dbReference>
<dbReference type="InterPro" id="IPR021139">
    <property type="entry name" value="NYN"/>
</dbReference>
<dbReference type="InterPro" id="IPR025605">
    <property type="entry name" value="OST-HTH/LOTUS_dom"/>
</dbReference>
<organism evidence="2">
    <name type="scientific">hydrothermal vent metagenome</name>
    <dbReference type="NCBI Taxonomy" id="652676"/>
    <lineage>
        <taxon>unclassified sequences</taxon>
        <taxon>metagenomes</taxon>
        <taxon>ecological metagenomes</taxon>
    </lineage>
</organism>
<dbReference type="CDD" id="cd11297">
    <property type="entry name" value="PIN_LabA-like_N_1"/>
    <property type="match status" value="1"/>
</dbReference>
<proteinExistence type="predicted"/>
<dbReference type="PANTHER" id="PTHR35811">
    <property type="entry name" value="SLR1870 PROTEIN"/>
    <property type="match status" value="1"/>
</dbReference>
<feature type="domain" description="HTH OST-type" evidence="1">
    <location>
        <begin position="175"/>
        <end position="249"/>
    </location>
</feature>
<dbReference type="AlphaFoldDB" id="A0A1W1EBG9"/>
<reference evidence="2" key="1">
    <citation type="submission" date="2016-10" db="EMBL/GenBank/DDBJ databases">
        <authorList>
            <person name="de Groot N.N."/>
        </authorList>
    </citation>
    <scope>NUCLEOTIDE SEQUENCE</scope>
</reference>
<dbReference type="Gene3D" id="3.40.50.1010">
    <property type="entry name" value="5'-nuclease"/>
    <property type="match status" value="1"/>
</dbReference>
<gene>
    <name evidence="2" type="ORF">MNB_SV-5-1706</name>
</gene>
<dbReference type="Pfam" id="PF12872">
    <property type="entry name" value="OST-HTH"/>
    <property type="match status" value="1"/>
</dbReference>
<dbReference type="PANTHER" id="PTHR35811:SF1">
    <property type="entry name" value="HTH OST-TYPE DOMAIN-CONTAINING PROTEIN"/>
    <property type="match status" value="1"/>
</dbReference>
<sequence>MPTRKKEDHIALFIDCDNISYRAIEGIIHELSTYGIVNIRQAYGNWTKDNLKNWEDKLLEFAIKPIQQFDYSKNKNATDILMTIDAIDLLHTKDIDAFAFATSDSDFTPVVMRVQAEGIKVFGFGEKKTPKPFMAACSQFIFTEKLMKTRESQTDVNTTTSSQTEDKKTSKEMRQDTWLVNVLRNAVDHTMDEYGWANLADVGTYINNSTSFSPINYGYKKLSSLINEIDLFDIAVDDVSKQMSIRDKKLRN</sequence>
<dbReference type="Gene3D" id="3.30.420.610">
    <property type="entry name" value="LOTUS domain-like"/>
    <property type="match status" value="1"/>
</dbReference>